<proteinExistence type="predicted"/>
<keyword evidence="3" id="KW-1185">Reference proteome</keyword>
<evidence type="ECO:0000313" key="2">
    <source>
        <dbReference type="EMBL" id="CAD5211323.1"/>
    </source>
</evidence>
<organism evidence="2 3">
    <name type="scientific">Bursaphelenchus xylophilus</name>
    <name type="common">Pinewood nematode worm</name>
    <name type="synonym">Aphelenchoides xylophilus</name>
    <dbReference type="NCBI Taxonomy" id="6326"/>
    <lineage>
        <taxon>Eukaryota</taxon>
        <taxon>Metazoa</taxon>
        <taxon>Ecdysozoa</taxon>
        <taxon>Nematoda</taxon>
        <taxon>Chromadorea</taxon>
        <taxon>Rhabditida</taxon>
        <taxon>Tylenchina</taxon>
        <taxon>Tylenchomorpha</taxon>
        <taxon>Aphelenchoidea</taxon>
        <taxon>Aphelenchoididae</taxon>
        <taxon>Bursaphelenchus</taxon>
    </lineage>
</organism>
<gene>
    <name evidence="2" type="ORF">BXYJ_LOCUS2371</name>
</gene>
<dbReference type="Pfam" id="PF18266">
    <property type="entry name" value="Ncstrn_small"/>
    <property type="match status" value="1"/>
</dbReference>
<dbReference type="EMBL" id="CAJFCV020000001">
    <property type="protein sequence ID" value="CAG9088088.1"/>
    <property type="molecule type" value="Genomic_DNA"/>
</dbReference>
<name>A0A7I8XQA5_BURXY</name>
<dbReference type="OrthoDB" id="755951at2759"/>
<dbReference type="Proteomes" id="UP000582659">
    <property type="component" value="Unassembled WGS sequence"/>
</dbReference>
<evidence type="ECO:0000313" key="3">
    <source>
        <dbReference type="Proteomes" id="UP000659654"/>
    </source>
</evidence>
<dbReference type="EMBL" id="CAJFDI010000001">
    <property type="protein sequence ID" value="CAD5211323.1"/>
    <property type="molecule type" value="Genomic_DNA"/>
</dbReference>
<feature type="domain" description="Nicastrin small lobe" evidence="1">
    <location>
        <begin position="6"/>
        <end position="106"/>
    </location>
</feature>
<sequence>MNLAGREGNVGLLIEIKESAEIETAVKGLPWGFNELIALVAVDDLTRELLSKLVSSTSISGILLVRERTRAFDGFSEDGISPKKEYSMYGEETLNWNEFGALSASGFLKQTLMDHLAENLKKSKQKIQILFDEDHSQLPPSSIYSVLKKKSNIK</sequence>
<reference evidence="2" key="1">
    <citation type="submission" date="2020-09" db="EMBL/GenBank/DDBJ databases">
        <authorList>
            <person name="Kikuchi T."/>
        </authorList>
    </citation>
    <scope>NUCLEOTIDE SEQUENCE</scope>
    <source>
        <strain evidence="2">Ka4C1</strain>
    </source>
</reference>
<dbReference type="InterPro" id="IPR041084">
    <property type="entry name" value="Ncstrn_small"/>
</dbReference>
<protein>
    <submittedName>
        <fullName evidence="2">(pine wood nematode) hypothetical protein</fullName>
    </submittedName>
</protein>
<comment type="caution">
    <text evidence="2">The sequence shown here is derived from an EMBL/GenBank/DDBJ whole genome shotgun (WGS) entry which is preliminary data.</text>
</comment>
<evidence type="ECO:0000259" key="1">
    <source>
        <dbReference type="Pfam" id="PF18266"/>
    </source>
</evidence>
<dbReference type="Proteomes" id="UP000659654">
    <property type="component" value="Unassembled WGS sequence"/>
</dbReference>
<accession>A0A7I8XQA5</accession>
<dbReference type="AlphaFoldDB" id="A0A7I8XQA5"/>